<evidence type="ECO:0000259" key="3">
    <source>
        <dbReference type="Pfam" id="PF00534"/>
    </source>
</evidence>
<proteinExistence type="predicted"/>
<comment type="caution">
    <text evidence="4">The sequence shown here is derived from an EMBL/GenBank/DDBJ whole genome shotgun (WGS) entry which is preliminary data.</text>
</comment>
<feature type="compositionally biased region" description="Basic and acidic residues" evidence="2">
    <location>
        <begin position="10"/>
        <end position="57"/>
    </location>
</feature>
<reference evidence="4" key="2">
    <citation type="submission" date="2023-01" db="EMBL/GenBank/DDBJ databases">
        <authorList>
            <person name="Sun Q."/>
            <person name="Evtushenko L."/>
        </authorList>
    </citation>
    <scope>NUCLEOTIDE SEQUENCE</scope>
    <source>
        <strain evidence="4">VKM Ac-1321</strain>
    </source>
</reference>
<organism evidence="4 5">
    <name type="scientific">Dactylosporangium matsuzakiense</name>
    <dbReference type="NCBI Taxonomy" id="53360"/>
    <lineage>
        <taxon>Bacteria</taxon>
        <taxon>Bacillati</taxon>
        <taxon>Actinomycetota</taxon>
        <taxon>Actinomycetes</taxon>
        <taxon>Micromonosporales</taxon>
        <taxon>Micromonosporaceae</taxon>
        <taxon>Dactylosporangium</taxon>
    </lineage>
</organism>
<keyword evidence="5" id="KW-1185">Reference proteome</keyword>
<evidence type="ECO:0000313" key="5">
    <source>
        <dbReference type="Proteomes" id="UP001143480"/>
    </source>
</evidence>
<accession>A0A9W6KUM6</accession>
<dbReference type="Pfam" id="PF00534">
    <property type="entry name" value="Glycos_transf_1"/>
    <property type="match status" value="1"/>
</dbReference>
<dbReference type="GO" id="GO:0016757">
    <property type="term" value="F:glycosyltransferase activity"/>
    <property type="evidence" value="ECO:0007669"/>
    <property type="project" value="InterPro"/>
</dbReference>
<evidence type="ECO:0000256" key="2">
    <source>
        <dbReference type="SAM" id="MobiDB-lite"/>
    </source>
</evidence>
<gene>
    <name evidence="4" type="ORF">GCM10017581_101770</name>
</gene>
<reference evidence="4" key="1">
    <citation type="journal article" date="2014" name="Int. J. Syst. Evol. Microbiol.">
        <title>Complete genome sequence of Corynebacterium casei LMG S-19264T (=DSM 44701T), isolated from a smear-ripened cheese.</title>
        <authorList>
            <consortium name="US DOE Joint Genome Institute (JGI-PGF)"/>
            <person name="Walter F."/>
            <person name="Albersmeier A."/>
            <person name="Kalinowski J."/>
            <person name="Ruckert C."/>
        </authorList>
    </citation>
    <scope>NUCLEOTIDE SEQUENCE</scope>
    <source>
        <strain evidence="4">VKM Ac-1321</strain>
    </source>
</reference>
<dbReference type="InterPro" id="IPR050194">
    <property type="entry name" value="Glycosyltransferase_grp1"/>
</dbReference>
<sequence length="454" mass="49526">MSEPPAAERAVSERVVPERAVAEPSVHERGVPERGLSERGLSERDLSERGVPERGVPERLVSVPSRPEAPTHERPVAVPRLVYVVPHLSPAEHFAHVPALLAELGAHLDVALAVERGTPPAQLPGVRVVHRVAGRGRLARMLSTALTIRRCARAGYDTYFLRYSPLFLIVLILTRPLYGHRTLLWRSGLPDVRPPGSRLRLRDRVGMAVNALTVPFVHGFVTGPETMLPLMAARWNVPGHKMRLLYNDIDTTRFTPLTPAERTAARRRLGWSDDEFVLLFVHRLSYRKGARLLAPLYDAVTATALRPVRLAVAGDGPDRSLIGGQAAVRERMQVLGAVPNRDLPAVYAAADCVVMPSYEEGFARVLLEAMACAVPVVTTDAGGSVDVVGADYPHIVAVGDLPAFVAAVHDVMSTSAQQRAALGARMRERARSRFSPERIAHMLAAIVKAEQEPA</sequence>
<evidence type="ECO:0000256" key="1">
    <source>
        <dbReference type="ARBA" id="ARBA00022679"/>
    </source>
</evidence>
<dbReference type="Proteomes" id="UP001143480">
    <property type="component" value="Unassembled WGS sequence"/>
</dbReference>
<dbReference type="PANTHER" id="PTHR45947">
    <property type="entry name" value="SULFOQUINOVOSYL TRANSFERASE SQD2"/>
    <property type="match status" value="1"/>
</dbReference>
<protein>
    <recommendedName>
        <fullName evidence="3">Glycosyl transferase family 1 domain-containing protein</fullName>
    </recommendedName>
</protein>
<feature type="region of interest" description="Disordered" evidence="2">
    <location>
        <begin position="1"/>
        <end position="72"/>
    </location>
</feature>
<dbReference type="CDD" id="cd03801">
    <property type="entry name" value="GT4_PimA-like"/>
    <property type="match status" value="1"/>
</dbReference>
<keyword evidence="1" id="KW-0808">Transferase</keyword>
<dbReference type="EMBL" id="BSFP01000145">
    <property type="protein sequence ID" value="GLL08416.1"/>
    <property type="molecule type" value="Genomic_DNA"/>
</dbReference>
<evidence type="ECO:0000313" key="4">
    <source>
        <dbReference type="EMBL" id="GLL08416.1"/>
    </source>
</evidence>
<dbReference type="SUPFAM" id="SSF53756">
    <property type="entry name" value="UDP-Glycosyltransferase/glycogen phosphorylase"/>
    <property type="match status" value="1"/>
</dbReference>
<dbReference type="AlphaFoldDB" id="A0A9W6KUM6"/>
<name>A0A9W6KUM6_9ACTN</name>
<dbReference type="InterPro" id="IPR001296">
    <property type="entry name" value="Glyco_trans_1"/>
</dbReference>
<feature type="domain" description="Glycosyl transferase family 1" evidence="3">
    <location>
        <begin position="262"/>
        <end position="427"/>
    </location>
</feature>
<dbReference type="PANTHER" id="PTHR45947:SF3">
    <property type="entry name" value="SULFOQUINOVOSYL TRANSFERASE SQD2"/>
    <property type="match status" value="1"/>
</dbReference>
<dbReference type="Gene3D" id="3.40.50.2000">
    <property type="entry name" value="Glycogen Phosphorylase B"/>
    <property type="match status" value="2"/>
</dbReference>